<keyword evidence="2 5" id="KW-0288">FMN</keyword>
<dbReference type="SUPFAM" id="SSF55469">
    <property type="entry name" value="FMN-dependent nitroreductase-like"/>
    <property type="match status" value="1"/>
</dbReference>
<keyword evidence="5" id="KW-0520">NAD</keyword>
<gene>
    <name evidence="7" type="ORF">AWR36_004770</name>
</gene>
<name>A0ABX4I4E2_9GAMM</name>
<organism evidence="7 8">
    <name type="scientific">Microbulbifer flavimaris</name>
    <dbReference type="NCBI Taxonomy" id="1781068"/>
    <lineage>
        <taxon>Bacteria</taxon>
        <taxon>Pseudomonadati</taxon>
        <taxon>Pseudomonadota</taxon>
        <taxon>Gammaproteobacteria</taxon>
        <taxon>Cellvibrionales</taxon>
        <taxon>Microbulbiferaceae</taxon>
        <taxon>Microbulbifer</taxon>
    </lineage>
</organism>
<dbReference type="HAMAP" id="MF_01204">
    <property type="entry name" value="Oxidoreductase_RutE_HadB"/>
    <property type="match status" value="1"/>
</dbReference>
<evidence type="ECO:0000256" key="1">
    <source>
        <dbReference type="ARBA" id="ARBA00022630"/>
    </source>
</evidence>
<evidence type="ECO:0000313" key="8">
    <source>
        <dbReference type="Proteomes" id="UP000218427"/>
    </source>
</evidence>
<comment type="cofactor">
    <cofactor evidence="5">
        <name>FMN</name>
        <dbReference type="ChEBI" id="CHEBI:58210"/>
    </cofactor>
</comment>
<evidence type="ECO:0000256" key="4">
    <source>
        <dbReference type="ARBA" id="ARBA00023002"/>
    </source>
</evidence>
<dbReference type="Proteomes" id="UP000218427">
    <property type="component" value="Unassembled WGS sequence"/>
</dbReference>
<comment type="caution">
    <text evidence="7">The sequence shown here is derived from an EMBL/GenBank/DDBJ whole genome shotgun (WGS) entry which is preliminary data.</text>
</comment>
<comment type="similarity">
    <text evidence="5">Belongs to the nitroreductase family. HadB/RutE subfamily.</text>
</comment>
<reference evidence="7" key="1">
    <citation type="submission" date="2017-08" db="EMBL/GenBank/DDBJ databases">
        <title>Microbulbifer marisrubri sp. nov., a halophilic alphaproteobacterium isolated from marine sediment of the Yellow Sea, China.</title>
        <authorList>
            <person name="Zhang G."/>
            <person name="Xiong Q."/>
        </authorList>
    </citation>
    <scope>NUCLEOTIDE SEQUENCE [LARGE SCALE GENOMIC DNA]</scope>
    <source>
        <strain evidence="7">WRN-8</strain>
    </source>
</reference>
<proteinExistence type="inferred from homology"/>
<keyword evidence="3 5" id="KW-0521">NADP</keyword>
<dbReference type="InterPro" id="IPR023936">
    <property type="entry name" value="RutE-like"/>
</dbReference>
<dbReference type="Pfam" id="PF00881">
    <property type="entry name" value="Nitroreductase"/>
    <property type="match status" value="1"/>
</dbReference>
<evidence type="ECO:0000256" key="5">
    <source>
        <dbReference type="HAMAP-Rule" id="MF_01204"/>
    </source>
</evidence>
<dbReference type="NCBIfam" id="NF003768">
    <property type="entry name" value="PRK05365.1"/>
    <property type="match status" value="1"/>
</dbReference>
<dbReference type="InterPro" id="IPR000415">
    <property type="entry name" value="Nitroreductase-like"/>
</dbReference>
<dbReference type="CDD" id="cd02148">
    <property type="entry name" value="RutE-like"/>
    <property type="match status" value="1"/>
</dbReference>
<accession>A0ABX4I4E2</accession>
<dbReference type="InterPro" id="IPR029479">
    <property type="entry name" value="Nitroreductase"/>
</dbReference>
<keyword evidence="1 5" id="KW-0285">Flavoprotein</keyword>
<sequence length="210" mass="23378">MSDVISAAATSQLFTEARTHSHWQQKPVSDETLEQLYNLMRMGPTSANCCPVRLLFLRSKEAKERLRPALNEGNVDKTMAAPVTAIIAHDMKFYDFLPRLFPHAPAKDWFKDDAELAAATAFRNGSLQGGYFIIAARAVGLDCGPMSGFDNDMVDKEFFGQDSDRAAFQQEHCTSGHIKSNFLCNLGYGKPDLLHPRGPRFDFGEVCKVI</sequence>
<evidence type="ECO:0000313" key="7">
    <source>
        <dbReference type="EMBL" id="PCO07048.1"/>
    </source>
</evidence>
<dbReference type="Gene3D" id="3.40.109.10">
    <property type="entry name" value="NADH Oxidase"/>
    <property type="match status" value="1"/>
</dbReference>
<evidence type="ECO:0000256" key="2">
    <source>
        <dbReference type="ARBA" id="ARBA00022643"/>
    </source>
</evidence>
<keyword evidence="4 5" id="KW-0560">Oxidoreductase</keyword>
<feature type="domain" description="Nitroreductase" evidence="6">
    <location>
        <begin position="18"/>
        <end position="158"/>
    </location>
</feature>
<dbReference type="EC" id="1.-.-.-" evidence="5"/>
<keyword evidence="8" id="KW-1185">Reference proteome</keyword>
<dbReference type="EMBL" id="LRFG02000001">
    <property type="protein sequence ID" value="PCO07048.1"/>
    <property type="molecule type" value="Genomic_DNA"/>
</dbReference>
<dbReference type="InterPro" id="IPR050461">
    <property type="entry name" value="Nitroreductase_HadB/RutE"/>
</dbReference>
<dbReference type="RefSeq" id="WP_067081648.1">
    <property type="nucleotide sequence ID" value="NZ_LRFG02000001.1"/>
</dbReference>
<evidence type="ECO:0000259" key="6">
    <source>
        <dbReference type="Pfam" id="PF00881"/>
    </source>
</evidence>
<dbReference type="PANTHER" id="PTHR43543:SF1">
    <property type="entry name" value="MALONIC SEMIALDEHYDE REDUCTASE RUTE-RELATED"/>
    <property type="match status" value="1"/>
</dbReference>
<evidence type="ECO:0000256" key="3">
    <source>
        <dbReference type="ARBA" id="ARBA00022857"/>
    </source>
</evidence>
<dbReference type="PANTHER" id="PTHR43543">
    <property type="entry name" value="MALONIC SEMIALDEHYDE REDUCTASE RUTE-RELATED"/>
    <property type="match status" value="1"/>
</dbReference>
<protein>
    <recommendedName>
        <fullName evidence="5">Putative NADH dehydrogenase/NAD(P)H nitroreductase AWR36_004770</fullName>
        <ecNumber evidence="5">1.-.-.-</ecNumber>
    </recommendedName>
</protein>